<dbReference type="EMBL" id="CP047394">
    <property type="protein sequence ID" value="QHE60581.1"/>
    <property type="molecule type" value="Genomic_DNA"/>
</dbReference>
<feature type="transmembrane region" description="Helical" evidence="1">
    <location>
        <begin position="298"/>
        <end position="323"/>
    </location>
</feature>
<dbReference type="InterPro" id="IPR012507">
    <property type="entry name" value="YibE_F"/>
</dbReference>
<dbReference type="KEGG" id="bvq:FHE72_05625"/>
<feature type="transmembrane region" description="Helical" evidence="1">
    <location>
        <begin position="151"/>
        <end position="171"/>
    </location>
</feature>
<feature type="transmembrane region" description="Helical" evidence="1">
    <location>
        <begin position="177"/>
        <end position="197"/>
    </location>
</feature>
<keyword evidence="1" id="KW-1133">Transmembrane helix</keyword>
<name>A0A6I6UN57_9BACI</name>
<dbReference type="PANTHER" id="PTHR41771">
    <property type="entry name" value="MEMBRANE PROTEIN-RELATED"/>
    <property type="match status" value="1"/>
</dbReference>
<reference evidence="2 3" key="1">
    <citation type="submission" date="2019-06" db="EMBL/GenBank/DDBJ databases">
        <title>An operon consisting of a P-type ATPase gene and a transcriptional regular gene given the different cadmium resistance in Bacillus vietamensis 151-6 and Bacillus marisflavi 151-25.</title>
        <authorList>
            <person name="Yu X."/>
        </authorList>
    </citation>
    <scope>NUCLEOTIDE SEQUENCE [LARGE SCALE GENOMIC DNA]</scope>
    <source>
        <strain evidence="2 3">151-6</strain>
    </source>
</reference>
<dbReference type="Proteomes" id="UP000465062">
    <property type="component" value="Chromosome"/>
</dbReference>
<feature type="transmembrane region" description="Helical" evidence="1">
    <location>
        <begin position="246"/>
        <end position="277"/>
    </location>
</feature>
<feature type="transmembrane region" description="Helical" evidence="1">
    <location>
        <begin position="204"/>
        <end position="226"/>
    </location>
</feature>
<dbReference type="AlphaFoldDB" id="A0A6I6UN57"/>
<evidence type="ECO:0000313" key="3">
    <source>
        <dbReference type="Proteomes" id="UP000465062"/>
    </source>
</evidence>
<protein>
    <submittedName>
        <fullName evidence="2">YibE/F family protein</fullName>
    </submittedName>
</protein>
<evidence type="ECO:0000256" key="1">
    <source>
        <dbReference type="SAM" id="Phobius"/>
    </source>
</evidence>
<dbReference type="PANTHER" id="PTHR41771:SF1">
    <property type="entry name" value="MEMBRANE PROTEIN"/>
    <property type="match status" value="1"/>
</dbReference>
<gene>
    <name evidence="2" type="ORF">FHE72_05625</name>
</gene>
<sequence>MIVIKKYRTLLLFAFLAICVFASLYFVNHNQSLYDRPIAEVTSSKIMEETDMEDMTGNKDRVYIQQLKAVVKNGKHKGETILLSNKYSMSGANDQRYEPGNELFVSIDDGDKKDKTLNGHIEDVKRDQYLMIMTWAFILFLLIVGKRQGLFSLITLGVNALILSYALDVYLNSEKVGLLLACSVGVIAFTLVSLLFVNGFNEKTYAAVVATLIGTFMTLLISYVVIRFTAGDGLRYEEMQYLTRPYQMVFMAGILVGCLGAVMDVAITLSSSIFGLFEKNPDISTKALRTSGFDIGKDIMGTMTNILFFVYISGGIPMLILYFKNASPLAFTLSMNLSLEMTRALTGGIGIVLAIPIGIYTAIFFVNRKRVKA</sequence>
<organism evidence="2 3">
    <name type="scientific">Rossellomorea vietnamensis</name>
    <dbReference type="NCBI Taxonomy" id="218284"/>
    <lineage>
        <taxon>Bacteria</taxon>
        <taxon>Bacillati</taxon>
        <taxon>Bacillota</taxon>
        <taxon>Bacilli</taxon>
        <taxon>Bacillales</taxon>
        <taxon>Bacillaceae</taxon>
        <taxon>Rossellomorea</taxon>
    </lineage>
</organism>
<keyword evidence="1" id="KW-0812">Transmembrane</keyword>
<keyword evidence="1" id="KW-0472">Membrane</keyword>
<feature type="transmembrane region" description="Helical" evidence="1">
    <location>
        <begin position="7"/>
        <end position="27"/>
    </location>
</feature>
<accession>A0A6I6UN57</accession>
<dbReference type="RefSeq" id="WP_159361526.1">
    <property type="nucleotide sequence ID" value="NZ_CP047394.1"/>
</dbReference>
<evidence type="ECO:0000313" key="2">
    <source>
        <dbReference type="EMBL" id="QHE60581.1"/>
    </source>
</evidence>
<feature type="transmembrane region" description="Helical" evidence="1">
    <location>
        <begin position="343"/>
        <end position="366"/>
    </location>
</feature>
<proteinExistence type="predicted"/>
<feature type="transmembrane region" description="Helical" evidence="1">
    <location>
        <begin position="128"/>
        <end position="144"/>
    </location>
</feature>
<dbReference type="Pfam" id="PF07907">
    <property type="entry name" value="YibE_F"/>
    <property type="match status" value="1"/>
</dbReference>